<dbReference type="InterPro" id="IPR002637">
    <property type="entry name" value="RdgB/HAM1"/>
</dbReference>
<comment type="cofactor">
    <cofactor evidence="7">
        <name>Mg(2+)</name>
        <dbReference type="ChEBI" id="CHEBI:18420"/>
    </cofactor>
    <text evidence="7">Binds 1 Mg(2+) ion per subunit.</text>
</comment>
<dbReference type="SUPFAM" id="SSF52972">
    <property type="entry name" value="ITPase-like"/>
    <property type="match status" value="1"/>
</dbReference>
<dbReference type="PANTHER" id="PTHR11067">
    <property type="entry name" value="INOSINE TRIPHOSPHATE PYROPHOSPHATASE/HAM1 PROTEIN"/>
    <property type="match status" value="1"/>
</dbReference>
<gene>
    <name evidence="9" type="ORF">ACFSUC_02770</name>
</gene>
<feature type="binding site" evidence="7">
    <location>
        <position position="75"/>
    </location>
    <ligand>
        <name>Mg(2+)</name>
        <dbReference type="ChEBI" id="CHEBI:18420"/>
    </ligand>
</feature>
<keyword evidence="2 7" id="KW-0479">Metal-binding</keyword>
<feature type="active site" description="Proton acceptor" evidence="7">
    <location>
        <position position="75"/>
    </location>
</feature>
<keyword evidence="4 7" id="KW-0378">Hydrolase</keyword>
<keyword evidence="5 7" id="KW-0460">Magnesium</keyword>
<dbReference type="Pfam" id="PF01725">
    <property type="entry name" value="Ham1p_like"/>
    <property type="match status" value="1"/>
</dbReference>
<protein>
    <recommendedName>
        <fullName evidence="7">dITP/XTP pyrophosphatase</fullName>
        <ecNumber evidence="7">3.6.1.66</ecNumber>
    </recommendedName>
    <alternativeName>
        <fullName evidence="7">Non-canonical purine NTP pyrophosphatase</fullName>
    </alternativeName>
    <alternativeName>
        <fullName evidence="7">Non-standard purine NTP pyrophosphatase</fullName>
    </alternativeName>
    <alternativeName>
        <fullName evidence="7">Nucleoside-triphosphate diphosphatase</fullName>
    </alternativeName>
    <alternativeName>
        <fullName evidence="7">Nucleoside-triphosphate pyrophosphatase</fullName>
        <shortName evidence="7">NTPase</shortName>
    </alternativeName>
</protein>
<feature type="binding site" evidence="7">
    <location>
        <begin position="13"/>
        <end position="18"/>
    </location>
    <ligand>
        <name>substrate</name>
    </ligand>
</feature>
<feature type="binding site" evidence="7">
    <location>
        <position position="180"/>
    </location>
    <ligand>
        <name>substrate</name>
    </ligand>
</feature>
<feature type="binding site" evidence="7">
    <location>
        <begin position="157"/>
        <end position="160"/>
    </location>
    <ligand>
        <name>substrate</name>
    </ligand>
</feature>
<proteinExistence type="inferred from homology"/>
<comment type="function">
    <text evidence="7">Pyrophosphatase that catalyzes the hydrolysis of nucleoside triphosphates to their monophosphate derivatives, with a high preference for the non-canonical purine nucleotides XTP (xanthosine triphosphate), dITP (deoxyinosine triphosphate) and ITP. Seems to function as a house-cleaning enzyme that removes non-canonical purine nucleotides from the nucleotide pool, thus preventing their incorporation into DNA/RNA and avoiding chromosomal lesions.</text>
</comment>
<dbReference type="InterPro" id="IPR020922">
    <property type="entry name" value="dITP/XTP_pyrophosphatase"/>
</dbReference>
<comment type="similarity">
    <text evidence="1 7 8">Belongs to the HAM1 NTPase family.</text>
</comment>
<evidence type="ECO:0000256" key="8">
    <source>
        <dbReference type="RuleBase" id="RU003781"/>
    </source>
</evidence>
<comment type="catalytic activity">
    <reaction evidence="7">
        <text>dITP + H2O = dIMP + diphosphate + H(+)</text>
        <dbReference type="Rhea" id="RHEA:28342"/>
        <dbReference type="ChEBI" id="CHEBI:15377"/>
        <dbReference type="ChEBI" id="CHEBI:15378"/>
        <dbReference type="ChEBI" id="CHEBI:33019"/>
        <dbReference type="ChEBI" id="CHEBI:61194"/>
        <dbReference type="ChEBI" id="CHEBI:61382"/>
        <dbReference type="EC" id="3.6.1.66"/>
    </reaction>
</comment>
<dbReference type="GO" id="GO:0036220">
    <property type="term" value="F:ITP diphosphatase activity"/>
    <property type="evidence" value="ECO:0007669"/>
    <property type="project" value="UniProtKB-EC"/>
</dbReference>
<dbReference type="HAMAP" id="MF_01405">
    <property type="entry name" value="Non_canon_purine_NTPase"/>
    <property type="match status" value="1"/>
</dbReference>
<evidence type="ECO:0000313" key="10">
    <source>
        <dbReference type="Proteomes" id="UP001597497"/>
    </source>
</evidence>
<dbReference type="RefSeq" id="WP_379927918.1">
    <property type="nucleotide sequence ID" value="NZ_JBHUMM010000002.1"/>
</dbReference>
<dbReference type="Proteomes" id="UP001597497">
    <property type="component" value="Unassembled WGS sequence"/>
</dbReference>
<organism evidence="9 10">
    <name type="scientific">Marinicrinis sediminis</name>
    <dbReference type="NCBI Taxonomy" id="1652465"/>
    <lineage>
        <taxon>Bacteria</taxon>
        <taxon>Bacillati</taxon>
        <taxon>Bacillota</taxon>
        <taxon>Bacilli</taxon>
        <taxon>Bacillales</taxon>
        <taxon>Paenibacillaceae</taxon>
    </lineage>
</organism>
<comment type="subunit">
    <text evidence="7">Homodimer.</text>
</comment>
<comment type="caution">
    <text evidence="7">Lacks conserved residue(s) required for the propagation of feature annotation.</text>
</comment>
<reference evidence="10" key="1">
    <citation type="journal article" date="2019" name="Int. J. Syst. Evol. Microbiol.">
        <title>The Global Catalogue of Microorganisms (GCM) 10K type strain sequencing project: providing services to taxonomists for standard genome sequencing and annotation.</title>
        <authorList>
            <consortium name="The Broad Institute Genomics Platform"/>
            <consortium name="The Broad Institute Genome Sequencing Center for Infectious Disease"/>
            <person name="Wu L."/>
            <person name="Ma J."/>
        </authorList>
    </citation>
    <scope>NUCLEOTIDE SEQUENCE [LARGE SCALE GENOMIC DNA]</scope>
    <source>
        <strain evidence="10">KCTC 33676</strain>
    </source>
</reference>
<evidence type="ECO:0000256" key="2">
    <source>
        <dbReference type="ARBA" id="ARBA00022723"/>
    </source>
</evidence>
<dbReference type="PANTHER" id="PTHR11067:SF9">
    <property type="entry name" value="INOSINE TRIPHOSPHATE PYROPHOSPHATASE"/>
    <property type="match status" value="1"/>
</dbReference>
<dbReference type="EC" id="3.6.1.66" evidence="7"/>
<accession>A0ABW5R7G9</accession>
<evidence type="ECO:0000256" key="5">
    <source>
        <dbReference type="ARBA" id="ARBA00022842"/>
    </source>
</evidence>
<evidence type="ECO:0000256" key="3">
    <source>
        <dbReference type="ARBA" id="ARBA00022741"/>
    </source>
</evidence>
<comment type="catalytic activity">
    <reaction evidence="7">
        <text>XTP + H2O = XMP + diphosphate + H(+)</text>
        <dbReference type="Rhea" id="RHEA:28610"/>
        <dbReference type="ChEBI" id="CHEBI:15377"/>
        <dbReference type="ChEBI" id="CHEBI:15378"/>
        <dbReference type="ChEBI" id="CHEBI:33019"/>
        <dbReference type="ChEBI" id="CHEBI:57464"/>
        <dbReference type="ChEBI" id="CHEBI:61314"/>
        <dbReference type="EC" id="3.6.1.66"/>
    </reaction>
</comment>
<name>A0ABW5R7G9_9BACL</name>
<dbReference type="NCBIfam" id="TIGR00042">
    <property type="entry name" value="RdgB/HAM1 family non-canonical purine NTP pyrophosphatase"/>
    <property type="match status" value="1"/>
</dbReference>
<dbReference type="NCBIfam" id="NF011397">
    <property type="entry name" value="PRK14822.1"/>
    <property type="match status" value="1"/>
</dbReference>
<evidence type="ECO:0000256" key="4">
    <source>
        <dbReference type="ARBA" id="ARBA00022801"/>
    </source>
</evidence>
<evidence type="ECO:0000256" key="6">
    <source>
        <dbReference type="ARBA" id="ARBA00023080"/>
    </source>
</evidence>
<dbReference type="Gene3D" id="3.90.950.10">
    <property type="match status" value="1"/>
</dbReference>
<sequence>MPDSQPQTIVIASGNKGKIAEFKTLLEPLGYTIKGLPDFPEAPEVVEDGRTFEENSLKKARETSAFLQVPVLADDSGLCVHALDDAPGVYSARYAGEQATDAENNAKLLREMEGMEQREARFVCVLSYVDAKMGTEHAVRGECEGMIQQEPSGEHGFGYDPLFYVPQLDKTFAEAAPDEKNQVSHRARAFMKMKDYLAAQIGKPSP</sequence>
<comment type="caution">
    <text evidence="9">The sequence shown here is derived from an EMBL/GenBank/DDBJ whole genome shotgun (WGS) entry which is preliminary data.</text>
</comment>
<keyword evidence="3 7" id="KW-0547">Nucleotide-binding</keyword>
<comment type="catalytic activity">
    <reaction evidence="7">
        <text>ITP + H2O = IMP + diphosphate + H(+)</text>
        <dbReference type="Rhea" id="RHEA:29399"/>
        <dbReference type="ChEBI" id="CHEBI:15377"/>
        <dbReference type="ChEBI" id="CHEBI:15378"/>
        <dbReference type="ChEBI" id="CHEBI:33019"/>
        <dbReference type="ChEBI" id="CHEBI:58053"/>
        <dbReference type="ChEBI" id="CHEBI:61402"/>
        <dbReference type="EC" id="3.6.1.66"/>
    </reaction>
</comment>
<feature type="binding site" evidence="7">
    <location>
        <position position="76"/>
    </location>
    <ligand>
        <name>substrate</name>
    </ligand>
</feature>
<dbReference type="InterPro" id="IPR029001">
    <property type="entry name" value="ITPase-like_fam"/>
</dbReference>
<dbReference type="EMBL" id="JBHUMM010000002">
    <property type="protein sequence ID" value="MFD2670530.1"/>
    <property type="molecule type" value="Genomic_DNA"/>
</dbReference>
<evidence type="ECO:0000313" key="9">
    <source>
        <dbReference type="EMBL" id="MFD2670530.1"/>
    </source>
</evidence>
<evidence type="ECO:0000256" key="7">
    <source>
        <dbReference type="HAMAP-Rule" id="MF_01405"/>
    </source>
</evidence>
<dbReference type="CDD" id="cd00515">
    <property type="entry name" value="HAM1"/>
    <property type="match status" value="1"/>
</dbReference>
<keyword evidence="6 7" id="KW-0546">Nucleotide metabolism</keyword>
<keyword evidence="10" id="KW-1185">Reference proteome</keyword>
<feature type="binding site" evidence="7">
    <location>
        <begin position="185"/>
        <end position="186"/>
    </location>
    <ligand>
        <name>substrate</name>
    </ligand>
</feature>
<evidence type="ECO:0000256" key="1">
    <source>
        <dbReference type="ARBA" id="ARBA00008023"/>
    </source>
</evidence>